<proteinExistence type="inferred from homology"/>
<dbReference type="NCBIfam" id="NF011397">
    <property type="entry name" value="PRK14822.1"/>
    <property type="match status" value="1"/>
</dbReference>
<evidence type="ECO:0000256" key="1">
    <source>
        <dbReference type="ARBA" id="ARBA00008023"/>
    </source>
</evidence>
<dbReference type="InterPro" id="IPR002637">
    <property type="entry name" value="RdgB/HAM1"/>
</dbReference>
<evidence type="ECO:0000256" key="4">
    <source>
        <dbReference type="ARBA" id="ARBA00022801"/>
    </source>
</evidence>
<evidence type="ECO:0000256" key="6">
    <source>
        <dbReference type="ARBA" id="ARBA00023080"/>
    </source>
</evidence>
<sequence length="204" mass="21953">MQGAKFKLDKVVLATGNQGKVKELAQMLGAMNVDVVPQSQFNVPDVPETGTTFVENAIIKARHAAKLTGLPAIADDSGLAVDALGGAPGIYSARYAGENANDAQNIDKLLRELDGESKRSARFICCLVFMRHADDPLPIICLGEWHGDIALTRSGDEGFGYDPVFFAPALSKTAAQLSKEEKAQVSHRGQALRQLTAELERLFD</sequence>
<comment type="function">
    <text evidence="7">Pyrophosphatase that catalyzes the hydrolysis of nucleoside triphosphates to their monophosphate derivatives, with a high preference for the non-canonical purine nucleotides XTP (xanthosine triphosphate), dITP (deoxyinosine triphosphate) and ITP. Seems to function as a house-cleaning enzyme that removes non-canonical purine nucleotides from the nucleotide pool, thus preventing their incorporation into DNA/RNA and avoiding chromosomal lesions.</text>
</comment>
<dbReference type="PANTHER" id="PTHR11067:SF9">
    <property type="entry name" value="INOSINE TRIPHOSPHATE PYROPHOSPHATASE"/>
    <property type="match status" value="1"/>
</dbReference>
<comment type="subunit">
    <text evidence="7">Homodimer.</text>
</comment>
<keyword evidence="6 7" id="KW-0546">Nucleotide metabolism</keyword>
<feature type="binding site" evidence="7">
    <location>
        <begin position="159"/>
        <end position="162"/>
    </location>
    <ligand>
        <name>substrate</name>
    </ligand>
</feature>
<dbReference type="Gene3D" id="3.90.950.10">
    <property type="match status" value="1"/>
</dbReference>
<dbReference type="EMBL" id="JAOWKX010000004">
    <property type="protein sequence ID" value="MCV2884809.1"/>
    <property type="molecule type" value="Genomic_DNA"/>
</dbReference>
<feature type="binding site" evidence="7">
    <location>
        <begin position="187"/>
        <end position="188"/>
    </location>
    <ligand>
        <name>substrate</name>
    </ligand>
</feature>
<organism evidence="9 10">
    <name type="scientific">Fluctibacter corallii</name>
    <dbReference type="NCBI Taxonomy" id="2984329"/>
    <lineage>
        <taxon>Bacteria</taxon>
        <taxon>Pseudomonadati</taxon>
        <taxon>Pseudomonadota</taxon>
        <taxon>Gammaproteobacteria</taxon>
        <taxon>Alteromonadales</taxon>
        <taxon>Alteromonadaceae</taxon>
        <taxon>Fluctibacter</taxon>
    </lineage>
</organism>
<dbReference type="GO" id="GO:0036220">
    <property type="term" value="F:ITP diphosphatase activity"/>
    <property type="evidence" value="ECO:0007669"/>
    <property type="project" value="UniProtKB-EC"/>
</dbReference>
<evidence type="ECO:0000256" key="8">
    <source>
        <dbReference type="RuleBase" id="RU003781"/>
    </source>
</evidence>
<dbReference type="CDD" id="cd00515">
    <property type="entry name" value="HAM1"/>
    <property type="match status" value="1"/>
</dbReference>
<keyword evidence="2 7" id="KW-0479">Metal-binding</keyword>
<feature type="active site" description="Proton acceptor" evidence="7">
    <location>
        <position position="76"/>
    </location>
</feature>
<comment type="similarity">
    <text evidence="1 7 8">Belongs to the HAM1 NTPase family.</text>
</comment>
<comment type="catalytic activity">
    <reaction evidence="7">
        <text>dITP + H2O = dIMP + diphosphate + H(+)</text>
        <dbReference type="Rhea" id="RHEA:28342"/>
        <dbReference type="ChEBI" id="CHEBI:15377"/>
        <dbReference type="ChEBI" id="CHEBI:15378"/>
        <dbReference type="ChEBI" id="CHEBI:33019"/>
        <dbReference type="ChEBI" id="CHEBI:61194"/>
        <dbReference type="ChEBI" id="CHEBI:61382"/>
        <dbReference type="EC" id="3.6.1.66"/>
    </reaction>
</comment>
<dbReference type="SUPFAM" id="SSF52972">
    <property type="entry name" value="ITPase-like"/>
    <property type="match status" value="1"/>
</dbReference>
<evidence type="ECO:0000256" key="3">
    <source>
        <dbReference type="ARBA" id="ARBA00022741"/>
    </source>
</evidence>
<feature type="binding site" evidence="7">
    <location>
        <position position="182"/>
    </location>
    <ligand>
        <name>substrate</name>
    </ligand>
</feature>
<evidence type="ECO:0000313" key="10">
    <source>
        <dbReference type="Proteomes" id="UP001652504"/>
    </source>
</evidence>
<feature type="binding site" evidence="7">
    <location>
        <position position="76"/>
    </location>
    <ligand>
        <name>Mg(2+)</name>
        <dbReference type="ChEBI" id="CHEBI:18420"/>
    </ligand>
</feature>
<feature type="binding site" evidence="7">
    <location>
        <begin position="15"/>
        <end position="20"/>
    </location>
    <ligand>
        <name>substrate</name>
    </ligand>
</feature>
<comment type="caution">
    <text evidence="9">The sequence shown here is derived from an EMBL/GenBank/DDBJ whole genome shotgun (WGS) entry which is preliminary data.</text>
</comment>
<dbReference type="HAMAP" id="MF_01405">
    <property type="entry name" value="Non_canon_purine_NTPase"/>
    <property type="match status" value="1"/>
</dbReference>
<keyword evidence="10" id="KW-1185">Reference proteome</keyword>
<dbReference type="Pfam" id="PF01725">
    <property type="entry name" value="Ham1p_like"/>
    <property type="match status" value="1"/>
</dbReference>
<dbReference type="Proteomes" id="UP001652504">
    <property type="component" value="Unassembled WGS sequence"/>
</dbReference>
<evidence type="ECO:0000256" key="2">
    <source>
        <dbReference type="ARBA" id="ARBA00022723"/>
    </source>
</evidence>
<evidence type="ECO:0000313" key="9">
    <source>
        <dbReference type="EMBL" id="MCV2884809.1"/>
    </source>
</evidence>
<dbReference type="RefSeq" id="WP_263712094.1">
    <property type="nucleotide sequence ID" value="NZ_JAOWKX010000004.1"/>
</dbReference>
<dbReference type="NCBIfam" id="TIGR00042">
    <property type="entry name" value="RdgB/HAM1 family non-canonical purine NTP pyrophosphatase"/>
    <property type="match status" value="1"/>
</dbReference>
<comment type="caution">
    <text evidence="7">Lacks conserved residue(s) required for the propagation of feature annotation.</text>
</comment>
<keyword evidence="4 7" id="KW-0378">Hydrolase</keyword>
<dbReference type="InterPro" id="IPR020922">
    <property type="entry name" value="dITP/XTP_pyrophosphatase"/>
</dbReference>
<protein>
    <recommendedName>
        <fullName evidence="7">dITP/XTP pyrophosphatase</fullName>
        <ecNumber evidence="7">3.6.1.66</ecNumber>
    </recommendedName>
    <alternativeName>
        <fullName evidence="7">Non-canonical purine NTP pyrophosphatase</fullName>
    </alternativeName>
    <alternativeName>
        <fullName evidence="7">Non-standard purine NTP pyrophosphatase</fullName>
    </alternativeName>
    <alternativeName>
        <fullName evidence="7">Nucleoside-triphosphate diphosphatase</fullName>
    </alternativeName>
    <alternativeName>
        <fullName evidence="7">Nucleoside-triphosphate pyrophosphatase</fullName>
        <shortName evidence="7">NTPase</shortName>
    </alternativeName>
</protein>
<dbReference type="PANTHER" id="PTHR11067">
    <property type="entry name" value="INOSINE TRIPHOSPHATE PYROPHOSPHATASE/HAM1 PROTEIN"/>
    <property type="match status" value="1"/>
</dbReference>
<evidence type="ECO:0000256" key="5">
    <source>
        <dbReference type="ARBA" id="ARBA00022842"/>
    </source>
</evidence>
<keyword evidence="5 7" id="KW-0460">Magnesium</keyword>
<comment type="catalytic activity">
    <reaction evidence="7">
        <text>XTP + H2O = XMP + diphosphate + H(+)</text>
        <dbReference type="Rhea" id="RHEA:28610"/>
        <dbReference type="ChEBI" id="CHEBI:15377"/>
        <dbReference type="ChEBI" id="CHEBI:15378"/>
        <dbReference type="ChEBI" id="CHEBI:33019"/>
        <dbReference type="ChEBI" id="CHEBI:57464"/>
        <dbReference type="ChEBI" id="CHEBI:61314"/>
        <dbReference type="EC" id="3.6.1.66"/>
    </reaction>
</comment>
<comment type="catalytic activity">
    <reaction evidence="7">
        <text>ITP + H2O = IMP + diphosphate + H(+)</text>
        <dbReference type="Rhea" id="RHEA:29399"/>
        <dbReference type="ChEBI" id="CHEBI:15377"/>
        <dbReference type="ChEBI" id="CHEBI:15378"/>
        <dbReference type="ChEBI" id="CHEBI:33019"/>
        <dbReference type="ChEBI" id="CHEBI:58053"/>
        <dbReference type="ChEBI" id="CHEBI:61402"/>
        <dbReference type="EC" id="3.6.1.66"/>
    </reaction>
</comment>
<evidence type="ECO:0000256" key="7">
    <source>
        <dbReference type="HAMAP-Rule" id="MF_01405"/>
    </source>
</evidence>
<feature type="binding site" evidence="7">
    <location>
        <position position="77"/>
    </location>
    <ligand>
        <name>substrate</name>
    </ligand>
</feature>
<dbReference type="InterPro" id="IPR029001">
    <property type="entry name" value="ITPase-like_fam"/>
</dbReference>
<keyword evidence="3 7" id="KW-0547">Nucleotide-binding</keyword>
<reference evidence="9 10" key="1">
    <citation type="submission" date="2022-10" db="EMBL/GenBank/DDBJ databases">
        <title>Aestuariibacter sp. AA17 isolated from Montipora capitata coral fragment.</title>
        <authorList>
            <person name="Emsley S.A."/>
            <person name="Pfannmuller K.M."/>
            <person name="Loughran R.M."/>
            <person name="Shlafstein M."/>
            <person name="Papke E."/>
            <person name="Saw J.H."/>
            <person name="Ushijima B."/>
            <person name="Videau P."/>
        </authorList>
    </citation>
    <scope>NUCLEOTIDE SEQUENCE [LARGE SCALE GENOMIC DNA]</scope>
    <source>
        <strain evidence="9 10">AA17</strain>
    </source>
</reference>
<gene>
    <name evidence="9" type="ORF">OE749_08885</name>
</gene>
<comment type="cofactor">
    <cofactor evidence="7">
        <name>Mg(2+)</name>
        <dbReference type="ChEBI" id="CHEBI:18420"/>
    </cofactor>
    <text evidence="7">Binds 1 Mg(2+) ion per subunit.</text>
</comment>
<dbReference type="EC" id="3.6.1.66" evidence="7"/>
<name>A0ABT3A820_9ALTE</name>
<accession>A0ABT3A820</accession>